<accession>A0A0F9PDF5</accession>
<name>A0A0F9PDF5_9ZZZZ</name>
<organism evidence="1">
    <name type="scientific">marine sediment metagenome</name>
    <dbReference type="NCBI Taxonomy" id="412755"/>
    <lineage>
        <taxon>unclassified sequences</taxon>
        <taxon>metagenomes</taxon>
        <taxon>ecological metagenomes</taxon>
    </lineage>
</organism>
<comment type="caution">
    <text evidence="1">The sequence shown here is derived from an EMBL/GenBank/DDBJ whole genome shotgun (WGS) entry which is preliminary data.</text>
</comment>
<protein>
    <submittedName>
        <fullName evidence="1">Uncharacterized protein</fullName>
    </submittedName>
</protein>
<dbReference type="EMBL" id="LAZR01005543">
    <property type="protein sequence ID" value="KKM99060.1"/>
    <property type="molecule type" value="Genomic_DNA"/>
</dbReference>
<reference evidence="1" key="1">
    <citation type="journal article" date="2015" name="Nature">
        <title>Complex archaea that bridge the gap between prokaryotes and eukaryotes.</title>
        <authorList>
            <person name="Spang A."/>
            <person name="Saw J.H."/>
            <person name="Jorgensen S.L."/>
            <person name="Zaremba-Niedzwiedzka K."/>
            <person name="Martijn J."/>
            <person name="Lind A.E."/>
            <person name="van Eijk R."/>
            <person name="Schleper C."/>
            <person name="Guy L."/>
            <person name="Ettema T.J."/>
        </authorList>
    </citation>
    <scope>NUCLEOTIDE SEQUENCE</scope>
</reference>
<feature type="non-terminal residue" evidence="1">
    <location>
        <position position="46"/>
    </location>
</feature>
<proteinExistence type="predicted"/>
<sequence>MNNNHQIRNLGEIRVIKLIEELVLKKTGKVLLSDDSFFFNFHDENL</sequence>
<dbReference type="AlphaFoldDB" id="A0A0F9PDF5"/>
<gene>
    <name evidence="1" type="ORF">LCGC14_1151680</name>
</gene>
<evidence type="ECO:0000313" key="1">
    <source>
        <dbReference type="EMBL" id="KKM99060.1"/>
    </source>
</evidence>